<gene>
    <name evidence="2" type="ORF">INT45_012994</name>
</gene>
<accession>A0A8H7RVX3</accession>
<protein>
    <recommendedName>
        <fullName evidence="1">Heterokaryon incompatibility domain-containing protein</fullName>
    </recommendedName>
</protein>
<dbReference type="OrthoDB" id="20872at2759"/>
<name>A0A8H7RVX3_9FUNG</name>
<dbReference type="InterPro" id="IPR010730">
    <property type="entry name" value="HET"/>
</dbReference>
<dbReference type="EMBL" id="JAEPRB010000211">
    <property type="protein sequence ID" value="KAG2218774.1"/>
    <property type="molecule type" value="Genomic_DNA"/>
</dbReference>
<organism evidence="2 3">
    <name type="scientific">Circinella minor</name>
    <dbReference type="NCBI Taxonomy" id="1195481"/>
    <lineage>
        <taxon>Eukaryota</taxon>
        <taxon>Fungi</taxon>
        <taxon>Fungi incertae sedis</taxon>
        <taxon>Mucoromycota</taxon>
        <taxon>Mucoromycotina</taxon>
        <taxon>Mucoromycetes</taxon>
        <taxon>Mucorales</taxon>
        <taxon>Lichtheimiaceae</taxon>
        <taxon>Circinella</taxon>
    </lineage>
</organism>
<dbReference type="Pfam" id="PF06985">
    <property type="entry name" value="HET"/>
    <property type="match status" value="1"/>
</dbReference>
<evidence type="ECO:0000313" key="3">
    <source>
        <dbReference type="Proteomes" id="UP000646827"/>
    </source>
</evidence>
<reference evidence="2 3" key="1">
    <citation type="submission" date="2020-12" db="EMBL/GenBank/DDBJ databases">
        <title>Metabolic potential, ecology and presence of endohyphal bacteria is reflected in genomic diversity of Mucoromycotina.</title>
        <authorList>
            <person name="Muszewska A."/>
            <person name="Okrasinska A."/>
            <person name="Steczkiewicz K."/>
            <person name="Drgas O."/>
            <person name="Orlowska M."/>
            <person name="Perlinska-Lenart U."/>
            <person name="Aleksandrzak-Piekarczyk T."/>
            <person name="Szatraj K."/>
            <person name="Zielenkiewicz U."/>
            <person name="Pilsyk S."/>
            <person name="Malc E."/>
            <person name="Mieczkowski P."/>
            <person name="Kruszewska J.S."/>
            <person name="Biernat P."/>
            <person name="Pawlowska J."/>
        </authorList>
    </citation>
    <scope>NUCLEOTIDE SEQUENCE [LARGE SCALE GENOMIC DNA]</scope>
    <source>
        <strain evidence="2 3">CBS 142.35</strain>
    </source>
</reference>
<sequence length="475" mass="54852">MYITYCRNQKSVDLVDTTSYRLNVTGQVVKKDDDAGDEYDLIDNGEHCIVEKYEIYKDKIIRPVEWMTDSESDEQEVEVEEKCNTYIDYLWYDKVCIDQHDEEAKLNEIRQMHNIYRNARFTIAIISEIALYNPDDFEHEDLPVGHRARYYSLNDMVASCWWTLEEVMMSKRILIVGTDTNMFQHNILSDALLDFGGSQGQDSVNQALSFAHFQTSTKSHDMIFALKNTFAHMFEEMEISYSTDIQTTFNKFYQHIATVDLSILCFGSNSLPNGDINQEHTIHSYTLPSWTGTAGAHVDRRVTATTHSELTWHTDEATIYNDDCTNMVTADKNTVLMEWVTNIRVSTDLFMTHYHQPQGDGSPTKLRPLSLTEDCTECILLPILLQLHAPAHRKADGTGFNVIIDDYGYCYCLPVVRVCTNKGANGYKTIGIYYLGDGEDYFYEPTFKWKHCDERADIKINEPNKEIINTLFENY</sequence>
<feature type="domain" description="Heterokaryon incompatibility" evidence="1">
    <location>
        <begin position="87"/>
        <end position="128"/>
    </location>
</feature>
<dbReference type="PANTHER" id="PTHR33112:SF16">
    <property type="entry name" value="HETEROKARYON INCOMPATIBILITY DOMAIN-CONTAINING PROTEIN"/>
    <property type="match status" value="1"/>
</dbReference>
<comment type="caution">
    <text evidence="2">The sequence shown here is derived from an EMBL/GenBank/DDBJ whole genome shotgun (WGS) entry which is preliminary data.</text>
</comment>
<keyword evidence="3" id="KW-1185">Reference proteome</keyword>
<evidence type="ECO:0000259" key="1">
    <source>
        <dbReference type="Pfam" id="PF06985"/>
    </source>
</evidence>
<dbReference type="AlphaFoldDB" id="A0A8H7RVX3"/>
<dbReference type="Proteomes" id="UP000646827">
    <property type="component" value="Unassembled WGS sequence"/>
</dbReference>
<evidence type="ECO:0000313" key="2">
    <source>
        <dbReference type="EMBL" id="KAG2218774.1"/>
    </source>
</evidence>
<proteinExistence type="predicted"/>
<dbReference type="PANTHER" id="PTHR33112">
    <property type="entry name" value="DOMAIN PROTEIN, PUTATIVE-RELATED"/>
    <property type="match status" value="1"/>
</dbReference>